<dbReference type="Proteomes" id="UP000008181">
    <property type="component" value="Chromosome 3"/>
</dbReference>
<proteinExistence type="predicted"/>
<reference evidence="1 2" key="1">
    <citation type="journal article" date="2011" name="Nat. Biotechnol.">
        <title>Comparative genomic analysis of the thermophilic biomass-degrading fungi Myceliophthora thermophila and Thielavia terrestris.</title>
        <authorList>
            <person name="Berka R.M."/>
            <person name="Grigoriev I.V."/>
            <person name="Otillar R."/>
            <person name="Salamov A."/>
            <person name="Grimwood J."/>
            <person name="Reid I."/>
            <person name="Ishmael N."/>
            <person name="John T."/>
            <person name="Darmond C."/>
            <person name="Moisan M.-C."/>
            <person name="Henrissat B."/>
            <person name="Coutinho P.M."/>
            <person name="Lombard V."/>
            <person name="Natvig D.O."/>
            <person name="Lindquist E."/>
            <person name="Schmutz J."/>
            <person name="Lucas S."/>
            <person name="Harris P."/>
            <person name="Powlowski J."/>
            <person name="Bellemare A."/>
            <person name="Taylor D."/>
            <person name="Butler G."/>
            <person name="de Vries R.P."/>
            <person name="Allijn I.E."/>
            <person name="van den Brink J."/>
            <person name="Ushinsky S."/>
            <person name="Storms R."/>
            <person name="Powell A.J."/>
            <person name="Paulsen I.T."/>
            <person name="Elbourne L.D.H."/>
            <person name="Baker S.E."/>
            <person name="Magnuson J."/>
            <person name="LaBoissiere S."/>
            <person name="Clutterbuck A.J."/>
            <person name="Martinez D."/>
            <person name="Wogulis M."/>
            <person name="de Leon A.L."/>
            <person name="Rey M.W."/>
            <person name="Tsang A."/>
        </authorList>
    </citation>
    <scope>NUCLEOTIDE SEQUENCE [LARGE SCALE GENOMIC DNA]</scope>
    <source>
        <strain evidence="2">ATCC 38088 / NRRL 8126</strain>
    </source>
</reference>
<organism evidence="1 2">
    <name type="scientific">Thermothielavioides terrestris (strain ATCC 38088 / NRRL 8126)</name>
    <name type="common">Thielavia terrestris</name>
    <dbReference type="NCBI Taxonomy" id="578455"/>
    <lineage>
        <taxon>Eukaryota</taxon>
        <taxon>Fungi</taxon>
        <taxon>Dikarya</taxon>
        <taxon>Ascomycota</taxon>
        <taxon>Pezizomycotina</taxon>
        <taxon>Sordariomycetes</taxon>
        <taxon>Sordariomycetidae</taxon>
        <taxon>Sordariales</taxon>
        <taxon>Chaetomiaceae</taxon>
        <taxon>Thermothielavioides</taxon>
        <taxon>Thermothielavioides terrestris</taxon>
    </lineage>
</organism>
<keyword evidence="2" id="KW-1185">Reference proteome</keyword>
<protein>
    <submittedName>
        <fullName evidence="1">Uncharacterized protein</fullName>
    </submittedName>
</protein>
<dbReference type="EMBL" id="CP003011">
    <property type="protein sequence ID" value="AEO68041.1"/>
    <property type="molecule type" value="Genomic_DNA"/>
</dbReference>
<sequence length="230" mass="25479">MAPLHVSLSLDSGGDCDSYCDRRRSATRDRTAARYWFQQLPGRGGLDACTKSKETFTHGGWQGRSPRLWSPVAREYQIDSRWRTCCSTAFAVSILQPPGSRQLALAPDRSIRDRQLFGCYRSISFAGPNSRSILDLGHGCNGFCAADVWVGARCIHEVYRLLRNGRVPLPGSSTTTKMTYEALMSGTVQLHRDLCAGNRSMRRGLRVGRHGTSQRTGCMTAIPPFLLLPP</sequence>
<dbReference type="GeneID" id="11516259"/>
<accession>G2R7Y2</accession>
<name>G2R7Y2_THETT</name>
<evidence type="ECO:0000313" key="2">
    <source>
        <dbReference type="Proteomes" id="UP000008181"/>
    </source>
</evidence>
<dbReference type="AlphaFoldDB" id="G2R7Y2"/>
<evidence type="ECO:0000313" key="1">
    <source>
        <dbReference type="EMBL" id="AEO68041.1"/>
    </source>
</evidence>
<dbReference type="KEGG" id="ttt:THITE_2117344"/>
<dbReference type="RefSeq" id="XP_003654377.1">
    <property type="nucleotide sequence ID" value="XM_003654329.1"/>
</dbReference>
<dbReference type="HOGENOM" id="CLU_1205505_0_0_1"/>
<gene>
    <name evidence="1" type="ORF">THITE_2117344</name>
</gene>